<protein>
    <submittedName>
        <fullName evidence="4">Acetyltransferase</fullName>
    </submittedName>
</protein>
<dbReference type="HOGENOM" id="CLU_013985_18_4_10"/>
<dbReference type="AlphaFoldDB" id="A0A0E4A0A5"/>
<reference evidence="4 5" key="1">
    <citation type="journal article" date="2014" name="Curr. Microbiol.">
        <title>Spirosoma radiotolerans sp. nov., a gamma-radiation-resistant bacterium isolated from gamma ray-irradiated soil.</title>
        <authorList>
            <person name="Lee J.J."/>
            <person name="Srinivasan S."/>
            <person name="Lim S."/>
            <person name="Joe M."/>
            <person name="Im S."/>
            <person name="Bae S.I."/>
            <person name="Park K.R."/>
            <person name="Han J.H."/>
            <person name="Park S.H."/>
            <person name="Joo B.M."/>
            <person name="Park S.J."/>
            <person name="Kim M.K."/>
        </authorList>
    </citation>
    <scope>NUCLEOTIDE SEQUENCE [LARGE SCALE GENOMIC DNA]</scope>
    <source>
        <strain evidence="4 5">DG5A</strain>
    </source>
</reference>
<dbReference type="SUPFAM" id="SSF55729">
    <property type="entry name" value="Acyl-CoA N-acyltransferases (Nat)"/>
    <property type="match status" value="1"/>
</dbReference>
<dbReference type="Pfam" id="PF13673">
    <property type="entry name" value="Acetyltransf_10"/>
    <property type="match status" value="1"/>
</dbReference>
<sequence length="168" mass="19256">MAITEATEQDLPIIRDIAYRTWPTTFGEILSPAQIDYMLNMMYSPDALTAQIKDKNHVFLLAQETDNNEYLGFISYEFDYKNQSKTKIHKIYLLPASQGKGVGRLLLDKVAMLAIERANSHLSLNVNKYNKAIQFYERMGFATVDNETIDIGEGFLMEDYIMEKPLIA</sequence>
<keyword evidence="2" id="KW-0012">Acyltransferase</keyword>
<organism evidence="4 5">
    <name type="scientific">Spirosoma radiotolerans</name>
    <dbReference type="NCBI Taxonomy" id="1379870"/>
    <lineage>
        <taxon>Bacteria</taxon>
        <taxon>Pseudomonadati</taxon>
        <taxon>Bacteroidota</taxon>
        <taxon>Cytophagia</taxon>
        <taxon>Cytophagales</taxon>
        <taxon>Cytophagaceae</taxon>
        <taxon>Spirosoma</taxon>
    </lineage>
</organism>
<evidence type="ECO:0000256" key="2">
    <source>
        <dbReference type="ARBA" id="ARBA00023315"/>
    </source>
</evidence>
<dbReference type="PANTHER" id="PTHR43800">
    <property type="entry name" value="PEPTIDYL-LYSINE N-ACETYLTRANSFERASE YJAB"/>
    <property type="match status" value="1"/>
</dbReference>
<dbReference type="CDD" id="cd04301">
    <property type="entry name" value="NAT_SF"/>
    <property type="match status" value="1"/>
</dbReference>
<dbReference type="EMBL" id="CP010429">
    <property type="protein sequence ID" value="AKD58582.1"/>
    <property type="molecule type" value="Genomic_DNA"/>
</dbReference>
<keyword evidence="5" id="KW-1185">Reference proteome</keyword>
<evidence type="ECO:0000259" key="3">
    <source>
        <dbReference type="PROSITE" id="PS51186"/>
    </source>
</evidence>
<keyword evidence="1 4" id="KW-0808">Transferase</keyword>
<dbReference type="GO" id="GO:0016747">
    <property type="term" value="F:acyltransferase activity, transferring groups other than amino-acyl groups"/>
    <property type="evidence" value="ECO:0007669"/>
    <property type="project" value="InterPro"/>
</dbReference>
<dbReference type="InterPro" id="IPR016181">
    <property type="entry name" value="Acyl_CoA_acyltransferase"/>
</dbReference>
<dbReference type="PATRIC" id="fig|1379870.5.peg.3588"/>
<dbReference type="STRING" id="1379870.SD10_16525"/>
<dbReference type="InterPro" id="IPR000182">
    <property type="entry name" value="GNAT_dom"/>
</dbReference>
<accession>A0A0E4A0A5</accession>
<evidence type="ECO:0000256" key="1">
    <source>
        <dbReference type="ARBA" id="ARBA00022679"/>
    </source>
</evidence>
<dbReference type="PROSITE" id="PS51186">
    <property type="entry name" value="GNAT"/>
    <property type="match status" value="1"/>
</dbReference>
<evidence type="ECO:0000313" key="5">
    <source>
        <dbReference type="Proteomes" id="UP000033054"/>
    </source>
</evidence>
<dbReference type="PANTHER" id="PTHR43800:SF1">
    <property type="entry name" value="PEPTIDYL-LYSINE N-ACETYLTRANSFERASE YJAB"/>
    <property type="match status" value="1"/>
</dbReference>
<dbReference type="Proteomes" id="UP000033054">
    <property type="component" value="Chromosome"/>
</dbReference>
<proteinExistence type="predicted"/>
<feature type="domain" description="N-acetyltransferase" evidence="3">
    <location>
        <begin position="1"/>
        <end position="167"/>
    </location>
</feature>
<dbReference type="KEGG" id="srd:SD10_16525"/>
<evidence type="ECO:0000313" key="4">
    <source>
        <dbReference type="EMBL" id="AKD58582.1"/>
    </source>
</evidence>
<gene>
    <name evidence="4" type="ORF">SD10_16525</name>
</gene>
<dbReference type="Gene3D" id="3.40.630.30">
    <property type="match status" value="1"/>
</dbReference>
<name>A0A0E4A0A5_9BACT</name>